<dbReference type="Gene3D" id="3.30.930.10">
    <property type="entry name" value="Bira Bifunctional Protein, Domain 2"/>
    <property type="match status" value="1"/>
</dbReference>
<dbReference type="SUPFAM" id="SSF50249">
    <property type="entry name" value="Nucleic acid-binding proteins"/>
    <property type="match status" value="1"/>
</dbReference>
<dbReference type="GO" id="GO:0000287">
    <property type="term" value="F:magnesium ion binding"/>
    <property type="evidence" value="ECO:0007669"/>
    <property type="project" value="UniProtKB-UniRule"/>
</dbReference>
<keyword evidence="3 7" id="KW-0547">Nucleotide-binding</keyword>
<comment type="subcellular location">
    <subcellularLocation>
        <location evidence="7">Cytoplasm</location>
    </subcellularLocation>
</comment>
<evidence type="ECO:0000256" key="2">
    <source>
        <dbReference type="ARBA" id="ARBA00022723"/>
    </source>
</evidence>
<evidence type="ECO:0000256" key="6">
    <source>
        <dbReference type="ARBA" id="ARBA00048573"/>
    </source>
</evidence>
<comment type="subunit">
    <text evidence="7">Homodimer.</text>
</comment>
<dbReference type="HAMAP" id="MF_00252">
    <property type="entry name" value="Lys_tRNA_synth_class2"/>
    <property type="match status" value="1"/>
</dbReference>
<keyword evidence="1 7" id="KW-0436">Ligase</keyword>
<dbReference type="InterPro" id="IPR044136">
    <property type="entry name" value="Lys-tRNA-ligase_II_N"/>
</dbReference>
<dbReference type="PRINTS" id="PR00982">
    <property type="entry name" value="TRNASYNTHLYS"/>
</dbReference>
<dbReference type="SUPFAM" id="SSF55681">
    <property type="entry name" value="Class II aaRS and biotin synthetases"/>
    <property type="match status" value="1"/>
</dbReference>
<dbReference type="Pfam" id="PF00152">
    <property type="entry name" value="tRNA-synt_2"/>
    <property type="match status" value="1"/>
</dbReference>
<dbReference type="InterPro" id="IPR002313">
    <property type="entry name" value="Lys-tRNA-ligase_II"/>
</dbReference>
<evidence type="ECO:0000256" key="1">
    <source>
        <dbReference type="ARBA" id="ARBA00022598"/>
    </source>
</evidence>
<dbReference type="GO" id="GO:0004824">
    <property type="term" value="F:lysine-tRNA ligase activity"/>
    <property type="evidence" value="ECO:0007669"/>
    <property type="project" value="UniProtKB-UniRule"/>
</dbReference>
<dbReference type="PANTHER" id="PTHR42918:SF15">
    <property type="entry name" value="LYSINE--TRNA LIGASE, CHLOROPLASTIC_MITOCHONDRIAL"/>
    <property type="match status" value="1"/>
</dbReference>
<dbReference type="PANTHER" id="PTHR42918">
    <property type="entry name" value="LYSYL-TRNA SYNTHETASE"/>
    <property type="match status" value="1"/>
</dbReference>
<dbReference type="InterPro" id="IPR004364">
    <property type="entry name" value="Aa-tRNA-synt_II"/>
</dbReference>
<evidence type="ECO:0000256" key="7">
    <source>
        <dbReference type="HAMAP-Rule" id="MF_00252"/>
    </source>
</evidence>
<dbReference type="CDD" id="cd04322">
    <property type="entry name" value="LysRS_N"/>
    <property type="match status" value="1"/>
</dbReference>
<dbReference type="NCBIfam" id="NF001756">
    <property type="entry name" value="PRK00484.1"/>
    <property type="match status" value="1"/>
</dbReference>
<keyword evidence="7 8" id="KW-0460">Magnesium</keyword>
<dbReference type="AlphaFoldDB" id="A0A0G0JWG3"/>
<dbReference type="InterPro" id="IPR018149">
    <property type="entry name" value="Lys-tRNA-synth_II_C"/>
</dbReference>
<organism evidence="10 11">
    <name type="scientific">Candidatus Falkowbacteria bacterium GW2011_GWE1_38_31</name>
    <dbReference type="NCBI Taxonomy" id="1618638"/>
    <lineage>
        <taxon>Bacteria</taxon>
        <taxon>Candidatus Falkowiibacteriota</taxon>
    </lineage>
</organism>
<dbReference type="GO" id="GO:0000049">
    <property type="term" value="F:tRNA binding"/>
    <property type="evidence" value="ECO:0007669"/>
    <property type="project" value="TreeGrafter"/>
</dbReference>
<evidence type="ECO:0000313" key="11">
    <source>
        <dbReference type="Proteomes" id="UP000034022"/>
    </source>
</evidence>
<keyword evidence="7" id="KW-0648">Protein biosynthesis</keyword>
<proteinExistence type="inferred from homology"/>
<dbReference type="Proteomes" id="UP000034022">
    <property type="component" value="Unassembled WGS sequence"/>
</dbReference>
<dbReference type="GO" id="GO:0005829">
    <property type="term" value="C:cytosol"/>
    <property type="evidence" value="ECO:0007669"/>
    <property type="project" value="TreeGrafter"/>
</dbReference>
<evidence type="ECO:0000256" key="8">
    <source>
        <dbReference type="RuleBase" id="RU000336"/>
    </source>
</evidence>
<feature type="domain" description="Aminoacyl-transfer RNA synthetases class-II family profile" evidence="9">
    <location>
        <begin position="187"/>
        <end position="490"/>
    </location>
</feature>
<evidence type="ECO:0000259" key="9">
    <source>
        <dbReference type="PROSITE" id="PS50862"/>
    </source>
</evidence>
<sequence>MENIEKNPEIKTSEKADRLEKLKALGKMNVNAYPAKSKRNTLVKQVIEKFDELFEFQTEVIIAGRLRSKRSHGNLSFANLEDFSGTIQAAFSKKDLGKEAYDIFSDLVDVGDFIEISGTCFTTHRGEKSLMVKNFTLLTKAIRPLPDKWHGLKNEEEKFRKRYLDMLMNPELKDLFQKKAKFWDVTRNFMKAKGFFEVETPTLETTTGGAEANPFATHHKDFDLNVFLRISVGELWQKRLMVAGFEKTFEIGRVYRNEGSSPEHVQEFTNMEFYWAYANYEDGMKLTKELYQTIAMEVFGTYVFESRGHKFDLSGEWPTIDYRTAVLEKTGIDVLNATESEMKKKLEELHVKYEGDNKERLTDTLWKYCRKTISGPAFLINHPKLVSPLAKAKEDNPELTERFQILIAGAEIGNGYSELNNPLDQKSRFEAQQKLFEAGDSEAMMPDWEFVEMLEYGMPPTCGFGFGERFFAFLANKPVREIALFPLVKPKLPVKHDQKITL</sequence>
<comment type="cofactor">
    <cofactor evidence="7 8">
        <name>Mg(2+)</name>
        <dbReference type="ChEBI" id="CHEBI:18420"/>
    </cofactor>
    <text evidence="7 8">Binds 3 Mg(2+) ions per subunit.</text>
</comment>
<evidence type="ECO:0000313" key="10">
    <source>
        <dbReference type="EMBL" id="KKQ70982.1"/>
    </source>
</evidence>
<dbReference type="NCBIfam" id="TIGR00499">
    <property type="entry name" value="lysS_bact"/>
    <property type="match status" value="1"/>
</dbReference>
<comment type="similarity">
    <text evidence="7">Belongs to the class-II aminoacyl-tRNA synthetase family.</text>
</comment>
<gene>
    <name evidence="7" type="primary">lysS</name>
    <name evidence="10" type="ORF">US91_C0002G0061</name>
</gene>
<dbReference type="InterPro" id="IPR045864">
    <property type="entry name" value="aa-tRNA-synth_II/BPL/LPL"/>
</dbReference>
<evidence type="ECO:0000256" key="5">
    <source>
        <dbReference type="ARBA" id="ARBA00023146"/>
    </source>
</evidence>
<dbReference type="PROSITE" id="PS50862">
    <property type="entry name" value="AA_TRNA_LIGASE_II"/>
    <property type="match status" value="1"/>
</dbReference>
<feature type="binding site" evidence="7">
    <location>
        <position position="411"/>
    </location>
    <ligand>
        <name>Mg(2+)</name>
        <dbReference type="ChEBI" id="CHEBI:18420"/>
        <label>2</label>
    </ligand>
</feature>
<dbReference type="GO" id="GO:0006430">
    <property type="term" value="P:lysyl-tRNA aminoacylation"/>
    <property type="evidence" value="ECO:0007669"/>
    <property type="project" value="UniProtKB-UniRule"/>
</dbReference>
<reference evidence="10 11" key="1">
    <citation type="journal article" date="2015" name="Nature">
        <title>rRNA introns, odd ribosomes, and small enigmatic genomes across a large radiation of phyla.</title>
        <authorList>
            <person name="Brown C.T."/>
            <person name="Hug L.A."/>
            <person name="Thomas B.C."/>
            <person name="Sharon I."/>
            <person name="Castelle C.J."/>
            <person name="Singh A."/>
            <person name="Wilkins M.J."/>
            <person name="Williams K.H."/>
            <person name="Banfield J.F."/>
        </authorList>
    </citation>
    <scope>NUCLEOTIDE SEQUENCE [LARGE SCALE GENOMIC DNA]</scope>
</reference>
<keyword evidence="7" id="KW-0963">Cytoplasm</keyword>
<dbReference type="GO" id="GO:0005524">
    <property type="term" value="F:ATP binding"/>
    <property type="evidence" value="ECO:0007669"/>
    <property type="project" value="UniProtKB-UniRule"/>
</dbReference>
<dbReference type="Pfam" id="PF01336">
    <property type="entry name" value="tRNA_anti-codon"/>
    <property type="match status" value="1"/>
</dbReference>
<keyword evidence="5 7" id="KW-0030">Aminoacyl-tRNA synthetase</keyword>
<accession>A0A0G0JWG3</accession>
<evidence type="ECO:0000256" key="3">
    <source>
        <dbReference type="ARBA" id="ARBA00022741"/>
    </source>
</evidence>
<dbReference type="InterPro" id="IPR006195">
    <property type="entry name" value="aa-tRNA-synth_II"/>
</dbReference>
<comment type="catalytic activity">
    <reaction evidence="6 7 8">
        <text>tRNA(Lys) + L-lysine + ATP = L-lysyl-tRNA(Lys) + AMP + diphosphate</text>
        <dbReference type="Rhea" id="RHEA:20792"/>
        <dbReference type="Rhea" id="RHEA-COMP:9696"/>
        <dbReference type="Rhea" id="RHEA-COMP:9697"/>
        <dbReference type="ChEBI" id="CHEBI:30616"/>
        <dbReference type="ChEBI" id="CHEBI:32551"/>
        <dbReference type="ChEBI" id="CHEBI:33019"/>
        <dbReference type="ChEBI" id="CHEBI:78442"/>
        <dbReference type="ChEBI" id="CHEBI:78529"/>
        <dbReference type="ChEBI" id="CHEBI:456215"/>
        <dbReference type="EC" id="6.1.1.6"/>
    </reaction>
</comment>
<protein>
    <recommendedName>
        <fullName evidence="7">Lysine--tRNA ligase</fullName>
        <ecNumber evidence="7">6.1.1.6</ecNumber>
    </recommendedName>
    <alternativeName>
        <fullName evidence="7">Lysyl-tRNA synthetase</fullName>
        <shortName evidence="7">LysRS</shortName>
    </alternativeName>
</protein>
<keyword evidence="2 7" id="KW-0479">Metal-binding</keyword>
<dbReference type="InterPro" id="IPR012340">
    <property type="entry name" value="NA-bd_OB-fold"/>
</dbReference>
<dbReference type="EMBL" id="LBUU01000002">
    <property type="protein sequence ID" value="KKQ70982.1"/>
    <property type="molecule type" value="Genomic_DNA"/>
</dbReference>
<dbReference type="InterPro" id="IPR004365">
    <property type="entry name" value="NA-bd_OB_tRNA"/>
</dbReference>
<dbReference type="Gene3D" id="2.40.50.140">
    <property type="entry name" value="Nucleic acid-binding proteins"/>
    <property type="match status" value="1"/>
</dbReference>
<name>A0A0G0JWG3_9BACT</name>
<comment type="caution">
    <text evidence="10">The sequence shown here is derived from an EMBL/GenBank/DDBJ whole genome shotgun (WGS) entry which is preliminary data.</text>
</comment>
<evidence type="ECO:0000256" key="4">
    <source>
        <dbReference type="ARBA" id="ARBA00022840"/>
    </source>
</evidence>
<feature type="binding site" evidence="7">
    <location>
        <position position="411"/>
    </location>
    <ligand>
        <name>Mg(2+)</name>
        <dbReference type="ChEBI" id="CHEBI:18420"/>
        <label>1</label>
    </ligand>
</feature>
<dbReference type="PATRIC" id="fig|1618638.3.peg.278"/>
<dbReference type="EC" id="6.1.1.6" evidence="7"/>
<keyword evidence="4 7" id="KW-0067">ATP-binding</keyword>
<comment type="caution">
    <text evidence="7">Lacks conserved residue(s) required for the propagation of feature annotation.</text>
</comment>